<name>A0ABQ0MBP3_MYCCL</name>
<evidence type="ECO:0000256" key="1">
    <source>
        <dbReference type="SAM" id="MobiDB-lite"/>
    </source>
</evidence>
<keyword evidence="3" id="KW-1185">Reference proteome</keyword>
<feature type="compositionally biased region" description="Basic and acidic residues" evidence="1">
    <location>
        <begin position="347"/>
        <end position="369"/>
    </location>
</feature>
<accession>A0ABQ0MBP3</accession>
<evidence type="ECO:0000313" key="2">
    <source>
        <dbReference type="EMBL" id="GAT59561.1"/>
    </source>
</evidence>
<dbReference type="EMBL" id="DF849885">
    <property type="protein sequence ID" value="GAT59561.1"/>
    <property type="molecule type" value="Genomic_DNA"/>
</dbReference>
<feature type="compositionally biased region" description="Basic and acidic residues" evidence="1">
    <location>
        <begin position="279"/>
        <end position="309"/>
    </location>
</feature>
<organism evidence="2 3">
    <name type="scientific">Mycena chlorophos</name>
    <name type="common">Agaric fungus</name>
    <name type="synonym">Agaricus chlorophos</name>
    <dbReference type="NCBI Taxonomy" id="658473"/>
    <lineage>
        <taxon>Eukaryota</taxon>
        <taxon>Fungi</taxon>
        <taxon>Dikarya</taxon>
        <taxon>Basidiomycota</taxon>
        <taxon>Agaricomycotina</taxon>
        <taxon>Agaricomycetes</taxon>
        <taxon>Agaricomycetidae</taxon>
        <taxon>Agaricales</taxon>
        <taxon>Marasmiineae</taxon>
        <taxon>Mycenaceae</taxon>
        <taxon>Mycena</taxon>
    </lineage>
</organism>
<feature type="region of interest" description="Disordered" evidence="1">
    <location>
        <begin position="274"/>
        <end position="309"/>
    </location>
</feature>
<feature type="compositionally biased region" description="Polar residues" evidence="1">
    <location>
        <begin position="198"/>
        <end position="219"/>
    </location>
</feature>
<evidence type="ECO:0000313" key="3">
    <source>
        <dbReference type="Proteomes" id="UP000815677"/>
    </source>
</evidence>
<feature type="region of interest" description="Disordered" evidence="1">
    <location>
        <begin position="157"/>
        <end position="242"/>
    </location>
</feature>
<feature type="compositionally biased region" description="Polar residues" evidence="1">
    <location>
        <begin position="164"/>
        <end position="183"/>
    </location>
</feature>
<feature type="compositionally biased region" description="Polar residues" evidence="1">
    <location>
        <begin position="1"/>
        <end position="14"/>
    </location>
</feature>
<feature type="region of interest" description="Disordered" evidence="1">
    <location>
        <begin position="347"/>
        <end position="388"/>
    </location>
</feature>
<sequence length="513" mass="58577">MSRTYTYASTTTPNPKSKSPPPDPEPEPDPCILCSQPASPTGTGNKYLCTAHDGLSAWQHPLATAITLQERRSHALLRKCSALNPGRSSKRRYQLCNNPVGGRLYGYCNRHSHHDIDIAIPPLGTRTRASTGSESDAAAAQLWNTIVGRARELAALRTGKKASESSNEAETPTAPQSRTTSSEYAWEFRRQSEAFEAKQQTQEQHWQSQRPQAEPAQTSQTEDTAADRRRAAQAQAQEAAERRAIEAAKLREQERERRGQRAESAQRLREALAAWQENMRAHDRENARRRRAEEEKAERAEAERDRARERAREAFERRQREERERWAREEFERKQREDAERRRQRRAAQEEFERKQRAEQQRRAQEEARSQSQSWGYGYAGAGARRGRSADPTSVFKLWMGQLNAGPGGRQQPFPWPWPVFPNQLSGVVELRDVLEPKNITRFFEYGRTSGCVDSKELKKLVRETMKRFHEDRSEPALAQAALSTGMSQADKAALRQAALVVTRATIDYFRTL</sequence>
<feature type="region of interest" description="Disordered" evidence="1">
    <location>
        <begin position="1"/>
        <end position="30"/>
    </location>
</feature>
<feature type="compositionally biased region" description="Basic and acidic residues" evidence="1">
    <location>
        <begin position="186"/>
        <end position="196"/>
    </location>
</feature>
<protein>
    <submittedName>
        <fullName evidence="2">Uncharacterized protein</fullName>
    </submittedName>
</protein>
<dbReference type="Proteomes" id="UP000815677">
    <property type="component" value="Unassembled WGS sequence"/>
</dbReference>
<gene>
    <name evidence="2" type="ORF">MCHLO_15834</name>
</gene>
<proteinExistence type="predicted"/>
<reference evidence="2" key="1">
    <citation type="submission" date="2014-09" db="EMBL/GenBank/DDBJ databases">
        <title>Genome sequence of the luminous mushroom Mycena chlorophos for searching fungal bioluminescence genes.</title>
        <authorList>
            <person name="Tanaka Y."/>
            <person name="Kasuga D."/>
            <person name="Oba Y."/>
            <person name="Hase S."/>
            <person name="Sato K."/>
            <person name="Oba Y."/>
            <person name="Sakakibara Y."/>
        </authorList>
    </citation>
    <scope>NUCLEOTIDE SEQUENCE</scope>
</reference>